<evidence type="ECO:0000313" key="2">
    <source>
        <dbReference type="Proteomes" id="UP001459277"/>
    </source>
</evidence>
<evidence type="ECO:0000313" key="1">
    <source>
        <dbReference type="EMBL" id="KAL0007921.1"/>
    </source>
</evidence>
<dbReference type="PANTHER" id="PTHR46764:SF1">
    <property type="entry name" value="E3 UBIQUITIN-PROTEIN LIGASE NLA"/>
    <property type="match status" value="1"/>
</dbReference>
<dbReference type="EMBL" id="JAZDWU010000003">
    <property type="protein sequence ID" value="KAL0007921.1"/>
    <property type="molecule type" value="Genomic_DNA"/>
</dbReference>
<name>A0AAW2DFP9_9ROSI</name>
<evidence type="ECO:0008006" key="3">
    <source>
        <dbReference type="Google" id="ProtNLM"/>
    </source>
</evidence>
<dbReference type="Proteomes" id="UP001459277">
    <property type="component" value="Unassembled WGS sequence"/>
</dbReference>
<reference evidence="1 2" key="1">
    <citation type="submission" date="2024-01" db="EMBL/GenBank/DDBJ databases">
        <title>A telomere-to-telomere, gap-free genome of sweet tea (Lithocarpus litseifolius).</title>
        <authorList>
            <person name="Zhou J."/>
        </authorList>
    </citation>
    <scope>NUCLEOTIDE SEQUENCE [LARGE SCALE GENOMIC DNA]</scope>
    <source>
        <strain evidence="1">Zhou-2022a</strain>
        <tissue evidence="1">Leaf</tissue>
    </source>
</reference>
<comment type="caution">
    <text evidence="1">The sequence shown here is derived from an EMBL/GenBank/DDBJ whole genome shotgun (WGS) entry which is preliminary data.</text>
</comment>
<sequence length="239" mass="27804">MVVYNPQLWCTGMKFCKEYRQYMQGKEETLPVLGFKKLKKVMKKCRRDFQCKKNIDGFHDSQTCLDHCPGKDLVSYALINAIAIRKILKKYDKIHDSKQGQTFKSQAQSMRIEVLQSPWLCELMAFLINSRESKVKSEKAPAFEGCNLIFNDGKPSLTCEIFESIIKLDIDLTCSICLVRVFDGAVQLDELNILLSRSCHEYWEQRHQRERVERIQQAKQYWENQCLALNAQNQATSSS</sequence>
<dbReference type="PANTHER" id="PTHR46764">
    <property type="entry name" value="E3 UBIQUITIN-PROTEIN LIGASE BAH1"/>
    <property type="match status" value="1"/>
</dbReference>
<accession>A0AAW2DFP9</accession>
<protein>
    <recommendedName>
        <fullName evidence="3">RING-type E3 ubiquitin transferase</fullName>
    </recommendedName>
</protein>
<keyword evidence="2" id="KW-1185">Reference proteome</keyword>
<dbReference type="InterPro" id="IPR033326">
    <property type="entry name" value="BAH1"/>
</dbReference>
<dbReference type="AlphaFoldDB" id="A0AAW2DFP9"/>
<gene>
    <name evidence="1" type="ORF">SO802_009423</name>
</gene>
<proteinExistence type="predicted"/>
<organism evidence="1 2">
    <name type="scientific">Lithocarpus litseifolius</name>
    <dbReference type="NCBI Taxonomy" id="425828"/>
    <lineage>
        <taxon>Eukaryota</taxon>
        <taxon>Viridiplantae</taxon>
        <taxon>Streptophyta</taxon>
        <taxon>Embryophyta</taxon>
        <taxon>Tracheophyta</taxon>
        <taxon>Spermatophyta</taxon>
        <taxon>Magnoliopsida</taxon>
        <taxon>eudicotyledons</taxon>
        <taxon>Gunneridae</taxon>
        <taxon>Pentapetalae</taxon>
        <taxon>rosids</taxon>
        <taxon>fabids</taxon>
        <taxon>Fagales</taxon>
        <taxon>Fagaceae</taxon>
        <taxon>Lithocarpus</taxon>
    </lineage>
</organism>